<organism evidence="3 4">
    <name type="scientific">Thelonectria olida</name>
    <dbReference type="NCBI Taxonomy" id="1576542"/>
    <lineage>
        <taxon>Eukaryota</taxon>
        <taxon>Fungi</taxon>
        <taxon>Dikarya</taxon>
        <taxon>Ascomycota</taxon>
        <taxon>Pezizomycotina</taxon>
        <taxon>Sordariomycetes</taxon>
        <taxon>Hypocreomycetidae</taxon>
        <taxon>Hypocreales</taxon>
        <taxon>Nectriaceae</taxon>
        <taxon>Thelonectria</taxon>
    </lineage>
</organism>
<dbReference type="AlphaFoldDB" id="A0A9P8WI18"/>
<comment type="caution">
    <text evidence="3">The sequence shown here is derived from an EMBL/GenBank/DDBJ whole genome shotgun (WGS) entry which is preliminary data.</text>
</comment>
<evidence type="ECO:0000256" key="1">
    <source>
        <dbReference type="SAM" id="Phobius"/>
    </source>
</evidence>
<dbReference type="EMBL" id="JAGPYM010000001">
    <property type="protein sequence ID" value="KAH6899697.1"/>
    <property type="molecule type" value="Genomic_DNA"/>
</dbReference>
<keyword evidence="1" id="KW-0472">Membrane</keyword>
<feature type="transmembrane region" description="Helical" evidence="1">
    <location>
        <begin position="154"/>
        <end position="176"/>
    </location>
</feature>
<protein>
    <submittedName>
        <fullName evidence="3">Uncharacterized protein</fullName>
    </submittedName>
</protein>
<gene>
    <name evidence="3" type="ORF">B0T10DRAFT_468438</name>
</gene>
<keyword evidence="4" id="KW-1185">Reference proteome</keyword>
<accession>A0A9P8WI18</accession>
<evidence type="ECO:0000313" key="3">
    <source>
        <dbReference type="EMBL" id="KAH6899697.1"/>
    </source>
</evidence>
<evidence type="ECO:0000313" key="4">
    <source>
        <dbReference type="Proteomes" id="UP000777438"/>
    </source>
</evidence>
<sequence>MFWPLVFFSAYLIVLVASTSTLGLATDRVVRGQTVQLTWTGVSEEHYPLSLQARFFNDTPNGVFSIRATIANGLTGTSFEWKAIPAPLDYFPTARYELILVPEGANEPRVGYEGLFRIVEAKNSESDSDTISARETLLDSEKEHGDRSDNKESVALGTGIGLGFGIPLAAASAWWLSRRKSRSARAKGILEQ</sequence>
<keyword evidence="2" id="KW-0732">Signal</keyword>
<dbReference type="Proteomes" id="UP000777438">
    <property type="component" value="Unassembled WGS sequence"/>
</dbReference>
<keyword evidence="1" id="KW-1133">Transmembrane helix</keyword>
<name>A0A9P8WI18_9HYPO</name>
<proteinExistence type="predicted"/>
<feature type="signal peptide" evidence="2">
    <location>
        <begin position="1"/>
        <end position="18"/>
    </location>
</feature>
<keyword evidence="1" id="KW-0812">Transmembrane</keyword>
<feature type="chain" id="PRO_5040219962" evidence="2">
    <location>
        <begin position="19"/>
        <end position="192"/>
    </location>
</feature>
<dbReference type="OrthoDB" id="5104027at2759"/>
<evidence type="ECO:0000256" key="2">
    <source>
        <dbReference type="SAM" id="SignalP"/>
    </source>
</evidence>
<reference evidence="3 4" key="1">
    <citation type="journal article" date="2021" name="Nat. Commun.">
        <title>Genetic determinants of endophytism in the Arabidopsis root mycobiome.</title>
        <authorList>
            <person name="Mesny F."/>
            <person name="Miyauchi S."/>
            <person name="Thiergart T."/>
            <person name="Pickel B."/>
            <person name="Atanasova L."/>
            <person name="Karlsson M."/>
            <person name="Huettel B."/>
            <person name="Barry K.W."/>
            <person name="Haridas S."/>
            <person name="Chen C."/>
            <person name="Bauer D."/>
            <person name="Andreopoulos W."/>
            <person name="Pangilinan J."/>
            <person name="LaButti K."/>
            <person name="Riley R."/>
            <person name="Lipzen A."/>
            <person name="Clum A."/>
            <person name="Drula E."/>
            <person name="Henrissat B."/>
            <person name="Kohler A."/>
            <person name="Grigoriev I.V."/>
            <person name="Martin F.M."/>
            <person name="Hacquard S."/>
        </authorList>
    </citation>
    <scope>NUCLEOTIDE SEQUENCE [LARGE SCALE GENOMIC DNA]</scope>
    <source>
        <strain evidence="3 4">MPI-CAGE-CH-0241</strain>
    </source>
</reference>